<name>A0AAU7U9B4_9DEIO</name>
<dbReference type="PROSITE" id="PS51352">
    <property type="entry name" value="THIOREDOXIN_2"/>
    <property type="match status" value="1"/>
</dbReference>
<keyword evidence="6" id="KW-0812">Transmembrane</keyword>
<dbReference type="EMBL" id="CP158299">
    <property type="protein sequence ID" value="XBV85073.1"/>
    <property type="molecule type" value="Genomic_DNA"/>
</dbReference>
<dbReference type="Pfam" id="PF13462">
    <property type="entry name" value="Thioredoxin_4"/>
    <property type="match status" value="1"/>
</dbReference>
<evidence type="ECO:0000256" key="2">
    <source>
        <dbReference type="ARBA" id="ARBA00022729"/>
    </source>
</evidence>
<keyword evidence="6" id="KW-1133">Transmembrane helix</keyword>
<evidence type="ECO:0000256" key="1">
    <source>
        <dbReference type="ARBA" id="ARBA00005791"/>
    </source>
</evidence>
<evidence type="ECO:0000256" key="6">
    <source>
        <dbReference type="SAM" id="Phobius"/>
    </source>
</evidence>
<dbReference type="KEGG" id="dsc:ABOD76_16745"/>
<keyword evidence="2" id="KW-0732">Signal</keyword>
<feature type="transmembrane region" description="Helical" evidence="6">
    <location>
        <begin position="15"/>
        <end position="35"/>
    </location>
</feature>
<feature type="domain" description="Thioredoxin" evidence="7">
    <location>
        <begin position="34"/>
        <end position="177"/>
    </location>
</feature>
<evidence type="ECO:0000256" key="5">
    <source>
        <dbReference type="ARBA" id="ARBA00023284"/>
    </source>
</evidence>
<gene>
    <name evidence="8" type="ORF">ABOD76_16745</name>
</gene>
<protein>
    <submittedName>
        <fullName evidence="8">DsbA family protein</fullName>
    </submittedName>
</protein>
<keyword evidence="5" id="KW-0676">Redox-active center</keyword>
<reference evidence="8" key="1">
    <citation type="submission" date="2024-06" db="EMBL/GenBank/DDBJ databases">
        <title>Draft Genome Sequence of Deinococcus sonorensis Type Strain KR-87, a Biofilm Producing Representative of the Genus Deinococcus.</title>
        <authorList>
            <person name="Boren L.S."/>
            <person name="Grosso R.A."/>
            <person name="Hugenberg-Cox A.N."/>
            <person name="Hill J.T.E."/>
            <person name="Albert C.M."/>
            <person name="Tuohy J.M."/>
        </authorList>
    </citation>
    <scope>NUCLEOTIDE SEQUENCE</scope>
    <source>
        <strain evidence="8">KR-87</strain>
    </source>
</reference>
<keyword evidence="4" id="KW-1015">Disulfide bond</keyword>
<organism evidence="8">
    <name type="scientific">Deinococcus sonorensis KR-87</name>
    <dbReference type="NCBI Taxonomy" id="694439"/>
    <lineage>
        <taxon>Bacteria</taxon>
        <taxon>Thermotogati</taxon>
        <taxon>Deinococcota</taxon>
        <taxon>Deinococci</taxon>
        <taxon>Deinococcales</taxon>
        <taxon>Deinococcaceae</taxon>
        <taxon>Deinococcus</taxon>
    </lineage>
</organism>
<keyword evidence="6" id="KW-0472">Membrane</keyword>
<evidence type="ECO:0000256" key="3">
    <source>
        <dbReference type="ARBA" id="ARBA00023002"/>
    </source>
</evidence>
<dbReference type="InterPro" id="IPR012336">
    <property type="entry name" value="Thioredoxin-like_fold"/>
</dbReference>
<evidence type="ECO:0000259" key="7">
    <source>
        <dbReference type="PROSITE" id="PS51352"/>
    </source>
</evidence>
<accession>A0AAU7U9B4</accession>
<dbReference type="SUPFAM" id="SSF52833">
    <property type="entry name" value="Thioredoxin-like"/>
    <property type="match status" value="1"/>
</dbReference>
<dbReference type="AlphaFoldDB" id="A0AAU7U9B4"/>
<dbReference type="RefSeq" id="WP_350243110.1">
    <property type="nucleotide sequence ID" value="NZ_CP158299.1"/>
</dbReference>
<sequence>MSRPNTTAPARQNRTVLVIGTLIAAVLIALAVLALRPGGAPSGTKTFDLDGQPFLGQASAPVTLVVFEDYKCPNCKNFEDNTMPTLQSKYLDTGKIKLYRINFPFIGPDSTTAAEAAECAYDQKGNDGYNQLSTLIFRAQGEETEQWATKDRLVTLAGYVDGLDADKLRSCLDSEATKDRVAADTAQANKAGVTGTPSVFVNGVLVSNYSADSVSAAIDKAK</sequence>
<keyword evidence="3" id="KW-0560">Oxidoreductase</keyword>
<dbReference type="GO" id="GO:0016491">
    <property type="term" value="F:oxidoreductase activity"/>
    <property type="evidence" value="ECO:0007669"/>
    <property type="project" value="UniProtKB-KW"/>
</dbReference>
<evidence type="ECO:0000256" key="4">
    <source>
        <dbReference type="ARBA" id="ARBA00023157"/>
    </source>
</evidence>
<dbReference type="Gene3D" id="3.40.30.10">
    <property type="entry name" value="Glutaredoxin"/>
    <property type="match status" value="1"/>
</dbReference>
<comment type="similarity">
    <text evidence="1">Belongs to the thioredoxin family. DsbA subfamily.</text>
</comment>
<dbReference type="PANTHER" id="PTHR13887:SF14">
    <property type="entry name" value="DISULFIDE BOND FORMATION PROTEIN D"/>
    <property type="match status" value="1"/>
</dbReference>
<evidence type="ECO:0000313" key="8">
    <source>
        <dbReference type="EMBL" id="XBV85073.1"/>
    </source>
</evidence>
<dbReference type="InterPro" id="IPR036249">
    <property type="entry name" value="Thioredoxin-like_sf"/>
</dbReference>
<proteinExistence type="inferred from homology"/>
<dbReference type="PANTHER" id="PTHR13887">
    <property type="entry name" value="GLUTATHIONE S-TRANSFERASE KAPPA"/>
    <property type="match status" value="1"/>
</dbReference>
<dbReference type="InterPro" id="IPR013766">
    <property type="entry name" value="Thioredoxin_domain"/>
</dbReference>